<dbReference type="KEGG" id="aram:KAR29_00930"/>
<reference evidence="10" key="1">
    <citation type="submission" date="2021-04" db="EMBL/GenBank/DDBJ databases">
        <title>A novel Synergistetes isolate from a pyrite-forming mixed culture.</title>
        <authorList>
            <person name="Bunk B."/>
            <person name="Sproer C."/>
            <person name="Spring S."/>
            <person name="Pester M."/>
        </authorList>
    </citation>
    <scope>NUCLEOTIDE SEQUENCE [LARGE SCALE GENOMIC DNA]</scope>
    <source>
        <strain evidence="10">J.5.4.2-T.3.5.2</strain>
    </source>
</reference>
<evidence type="ECO:0000256" key="1">
    <source>
        <dbReference type="ARBA" id="ARBA00004651"/>
    </source>
</evidence>
<feature type="transmembrane region" description="Helical" evidence="7">
    <location>
        <begin position="119"/>
        <end position="140"/>
    </location>
</feature>
<dbReference type="Pfam" id="PF00528">
    <property type="entry name" value="BPD_transp_1"/>
    <property type="match status" value="1"/>
</dbReference>
<dbReference type="SUPFAM" id="SSF161098">
    <property type="entry name" value="MetI-like"/>
    <property type="match status" value="1"/>
</dbReference>
<organism evidence="9 10">
    <name type="scientific">Aminithiophilus ramosus</name>
    <dbReference type="NCBI Taxonomy" id="3029084"/>
    <lineage>
        <taxon>Bacteria</taxon>
        <taxon>Thermotogati</taxon>
        <taxon>Synergistota</taxon>
        <taxon>Synergistia</taxon>
        <taxon>Synergistales</taxon>
        <taxon>Aminithiophilaceae</taxon>
        <taxon>Aminithiophilus</taxon>
    </lineage>
</organism>
<dbReference type="InterPro" id="IPR035906">
    <property type="entry name" value="MetI-like_sf"/>
</dbReference>
<dbReference type="InterPro" id="IPR050366">
    <property type="entry name" value="BP-dependent_transpt_permease"/>
</dbReference>
<dbReference type="AlphaFoldDB" id="A0A9Q7ALG3"/>
<evidence type="ECO:0000256" key="7">
    <source>
        <dbReference type="RuleBase" id="RU363032"/>
    </source>
</evidence>
<dbReference type="PANTHER" id="PTHR43386:SF22">
    <property type="entry name" value="OLIGOPEPTIDE TRANSPORT SYSTEM PERMEASE PROTEIN OPPC"/>
    <property type="match status" value="1"/>
</dbReference>
<dbReference type="Gene3D" id="1.10.3720.10">
    <property type="entry name" value="MetI-like"/>
    <property type="match status" value="1"/>
</dbReference>
<keyword evidence="3" id="KW-1003">Cell membrane</keyword>
<proteinExistence type="inferred from homology"/>
<feature type="transmembrane region" description="Helical" evidence="7">
    <location>
        <begin position="57"/>
        <end position="77"/>
    </location>
</feature>
<dbReference type="CDD" id="cd06261">
    <property type="entry name" value="TM_PBP2"/>
    <property type="match status" value="1"/>
</dbReference>
<protein>
    <submittedName>
        <fullName evidence="9">ABC transporter permease</fullName>
    </submittedName>
</protein>
<sequence length="319" mass="35007">MTSPSPFCRPAEASDGRISSSLWEPLPASEQQGERIGRPSLTYLQDAWRRFRRNPTALFGLVLLALVFSFSLLGPLLSNHSYREQDLDRAYEFPSAEHWFGTDAHGRDLFVRVMMGGRISLLVGIIATATSCVIGVLYGGFSGFMGGRWDNLLMRIVDVASTIPLMLYSILLMVLLGTGLHNILIALGLVYWVGMVRIVRGQVLSLKEQEFVLAARVLGAGQWRLLTRHLIPNAMGPILVTATMMIPGAIFTESFLSFIGIGISAPMASWGSLCSDALGGLRSYPYQLFFPAASICVTMLGFNFVGDGLRDALDPRLRK</sequence>
<name>A0A9Q7ALG3_9BACT</name>
<dbReference type="Pfam" id="PF12911">
    <property type="entry name" value="OppC_N"/>
    <property type="match status" value="1"/>
</dbReference>
<dbReference type="PROSITE" id="PS50928">
    <property type="entry name" value="ABC_TM1"/>
    <property type="match status" value="1"/>
</dbReference>
<dbReference type="PANTHER" id="PTHR43386">
    <property type="entry name" value="OLIGOPEPTIDE TRANSPORT SYSTEM PERMEASE PROTEIN APPC"/>
    <property type="match status" value="1"/>
</dbReference>
<evidence type="ECO:0000259" key="8">
    <source>
        <dbReference type="PROSITE" id="PS50928"/>
    </source>
</evidence>
<accession>A0A9Q7ALG3</accession>
<keyword evidence="10" id="KW-1185">Reference proteome</keyword>
<comment type="similarity">
    <text evidence="7">Belongs to the binding-protein-dependent transport system permease family.</text>
</comment>
<feature type="transmembrane region" description="Helical" evidence="7">
    <location>
        <begin position="180"/>
        <end position="199"/>
    </location>
</feature>
<feature type="transmembrane region" description="Helical" evidence="7">
    <location>
        <begin position="288"/>
        <end position="309"/>
    </location>
</feature>
<evidence type="ECO:0000313" key="9">
    <source>
        <dbReference type="EMBL" id="QTX33620.1"/>
    </source>
</evidence>
<dbReference type="Proteomes" id="UP000671879">
    <property type="component" value="Chromosome"/>
</dbReference>
<feature type="transmembrane region" description="Helical" evidence="7">
    <location>
        <begin position="238"/>
        <end position="268"/>
    </location>
</feature>
<keyword evidence="2 7" id="KW-0813">Transport</keyword>
<evidence type="ECO:0000256" key="2">
    <source>
        <dbReference type="ARBA" id="ARBA00022448"/>
    </source>
</evidence>
<dbReference type="InterPro" id="IPR000515">
    <property type="entry name" value="MetI-like"/>
</dbReference>
<gene>
    <name evidence="9" type="ORF">KAR29_00930</name>
</gene>
<evidence type="ECO:0000313" key="10">
    <source>
        <dbReference type="Proteomes" id="UP000671879"/>
    </source>
</evidence>
<keyword evidence="6 7" id="KW-0472">Membrane</keyword>
<dbReference type="GO" id="GO:0055085">
    <property type="term" value="P:transmembrane transport"/>
    <property type="evidence" value="ECO:0007669"/>
    <property type="project" value="InterPro"/>
</dbReference>
<evidence type="ECO:0000256" key="4">
    <source>
        <dbReference type="ARBA" id="ARBA00022692"/>
    </source>
</evidence>
<keyword evidence="5 7" id="KW-1133">Transmembrane helix</keyword>
<evidence type="ECO:0000256" key="6">
    <source>
        <dbReference type="ARBA" id="ARBA00023136"/>
    </source>
</evidence>
<comment type="subcellular location">
    <subcellularLocation>
        <location evidence="1 7">Cell membrane</location>
        <topology evidence="1 7">Multi-pass membrane protein</topology>
    </subcellularLocation>
</comment>
<dbReference type="GO" id="GO:0005886">
    <property type="term" value="C:plasma membrane"/>
    <property type="evidence" value="ECO:0007669"/>
    <property type="project" value="UniProtKB-SubCell"/>
</dbReference>
<keyword evidence="4 7" id="KW-0812">Transmembrane</keyword>
<evidence type="ECO:0000256" key="5">
    <source>
        <dbReference type="ARBA" id="ARBA00022989"/>
    </source>
</evidence>
<dbReference type="InterPro" id="IPR025966">
    <property type="entry name" value="OppC_N"/>
</dbReference>
<evidence type="ECO:0000256" key="3">
    <source>
        <dbReference type="ARBA" id="ARBA00022475"/>
    </source>
</evidence>
<feature type="domain" description="ABC transmembrane type-1" evidence="8">
    <location>
        <begin position="117"/>
        <end position="306"/>
    </location>
</feature>
<dbReference type="EMBL" id="CP072943">
    <property type="protein sequence ID" value="QTX33620.1"/>
    <property type="molecule type" value="Genomic_DNA"/>
</dbReference>